<gene>
    <name evidence="1" type="ORF">J3U87_02720</name>
</gene>
<protein>
    <recommendedName>
        <fullName evidence="3">Phage protein D</fullName>
    </recommendedName>
</protein>
<proteinExistence type="predicted"/>
<dbReference type="AlphaFoldDB" id="A0A8A4TQS9"/>
<accession>A0A8A4TQS9</accession>
<name>A0A8A4TQS9_SULCO</name>
<dbReference type="Gene3D" id="2.30.300.10">
    <property type="entry name" value="Baseplate protein-like domain - beta roll fold"/>
    <property type="match status" value="1"/>
</dbReference>
<sequence>MLPFFDSPPRTQYRRPACQLAFDGGFEGDSLTAVRIARGLGDAVDYVELSLGPSPPAGLLSFGSAEPELGETCTVSLGYADGEMETVFTGWIDRISKSLDGGTRIGLANGGARLARLRVEASYYGETAGGIVTALAGEGGIDTGTVEDGLSLPAYVVDGGRSAWSHCAELATRHGFLLYLDSEDVLHFREPPEEPAEIAFSYGVDLISARASSASPHPVGIRATGEGAAGSQGTNAWNWLVKDPGGVRAEMGEAPFVPIDDGALRSGESCETVATNRLNRATAGADRLRATVPGTAALGPGVLVEILEAPSESLNGVFLIHAVQHRFDVRRGFVSVIDGVRAGASDSLLGGLF</sequence>
<keyword evidence="2" id="KW-1185">Reference proteome</keyword>
<organism evidence="1 2">
    <name type="scientific">Sulfidibacter corallicola</name>
    <dbReference type="NCBI Taxonomy" id="2818388"/>
    <lineage>
        <taxon>Bacteria</taxon>
        <taxon>Pseudomonadati</taxon>
        <taxon>Acidobacteriota</taxon>
        <taxon>Holophagae</taxon>
        <taxon>Acanthopleuribacterales</taxon>
        <taxon>Acanthopleuribacteraceae</taxon>
        <taxon>Sulfidibacter</taxon>
    </lineage>
</organism>
<dbReference type="RefSeq" id="WP_237381489.1">
    <property type="nucleotide sequence ID" value="NZ_CP071793.1"/>
</dbReference>
<dbReference type="InterPro" id="IPR023399">
    <property type="entry name" value="Baseplate-like_2-layer_sand"/>
</dbReference>
<dbReference type="Proteomes" id="UP000663929">
    <property type="component" value="Chromosome"/>
</dbReference>
<reference evidence="1" key="1">
    <citation type="submission" date="2021-03" db="EMBL/GenBank/DDBJ databases">
        <title>Acanthopleuribacteraceae sp. M133.</title>
        <authorList>
            <person name="Wang G."/>
        </authorList>
    </citation>
    <scope>NUCLEOTIDE SEQUENCE</scope>
    <source>
        <strain evidence="1">M133</strain>
    </source>
</reference>
<dbReference type="Gene3D" id="3.30.1920.10">
    <property type="entry name" value="Baseplate protein-like domains - 2 layer sandwich fold"/>
    <property type="match status" value="1"/>
</dbReference>
<evidence type="ECO:0000313" key="2">
    <source>
        <dbReference type="Proteomes" id="UP000663929"/>
    </source>
</evidence>
<evidence type="ECO:0000313" key="1">
    <source>
        <dbReference type="EMBL" id="QTD51358.1"/>
    </source>
</evidence>
<dbReference type="KEGG" id="scor:J3U87_02720"/>
<evidence type="ECO:0008006" key="3">
    <source>
        <dbReference type="Google" id="ProtNLM"/>
    </source>
</evidence>
<dbReference type="EMBL" id="CP071793">
    <property type="protein sequence ID" value="QTD51358.1"/>
    <property type="molecule type" value="Genomic_DNA"/>
</dbReference>
<dbReference type="Gene3D" id="3.55.50.10">
    <property type="entry name" value="Baseplate protein-like domains"/>
    <property type="match status" value="1"/>
</dbReference>
<dbReference type="SUPFAM" id="SSF69279">
    <property type="entry name" value="Phage tail proteins"/>
    <property type="match status" value="1"/>
</dbReference>